<dbReference type="InterPro" id="IPR003776">
    <property type="entry name" value="YcaO-like_dom"/>
</dbReference>
<dbReference type="NCBIfam" id="TIGR03266">
    <property type="entry name" value="methan_mark_1"/>
    <property type="match status" value="1"/>
</dbReference>
<name>A0AA97I552_9EURY</name>
<proteinExistence type="predicted"/>
<dbReference type="PANTHER" id="PTHR37809">
    <property type="entry name" value="RIBOSOMAL PROTEIN S12 METHYLTHIOTRANSFERASE ACCESSORY FACTOR YCAO"/>
    <property type="match status" value="1"/>
</dbReference>
<sequence length="401" mass="44747">MSNIRINRVKKEYFSGTHRVKDPIDTLNLIKTLMPEIGVTEVSDITHLDRLNIPVYSATRPRAARGSVRINAGKGTIPAHAEVSAMMEAIERFSSEYRGEVMDLASYEQIGLTKAVDPADLILPRELEIGEQLHWLPSRDILNDEDIYIPANAVFHPYDPLGMAQQLFRSDTNGLAAGNVIEEAILHGIFEVIERDALSDAENRRSLGRKIIVESGPVKELIDIFEKNGINVHLWYLNGRTGVPTIAAGADDTKTKDPFMLVTGSGTHLNPEIAALRALTEVAQSRASTIKGGKEDPSRRRIADKAGYERLKRINRMWFKDDAKPVSLTSIADKSTDYIDDDIRVTLKELENHCDRVCVCDLSKTQVPVVRVVIPGFEVSYVDHTRKRTKLQSGAHFNTLN</sequence>
<evidence type="ECO:0000259" key="1">
    <source>
        <dbReference type="PROSITE" id="PS51664"/>
    </source>
</evidence>
<dbReference type="NCBIfam" id="TIGR00702">
    <property type="entry name" value="YcaO-type kinase domain"/>
    <property type="match status" value="1"/>
</dbReference>
<organism evidence="2 3">
    <name type="scientific">Methanochimaera problematica</name>
    <dbReference type="NCBI Taxonomy" id="2609417"/>
    <lineage>
        <taxon>Archaea</taxon>
        <taxon>Methanobacteriati</taxon>
        <taxon>Methanobacteriota</taxon>
        <taxon>Stenosarchaea group</taxon>
        <taxon>Methanomicrobia</taxon>
        <taxon>Methanomicrobiales</taxon>
        <taxon>Methanomicrobiaceae</taxon>
        <taxon>Methanochimaera</taxon>
    </lineage>
</organism>
<evidence type="ECO:0000313" key="3">
    <source>
        <dbReference type="Proteomes" id="UP001301797"/>
    </source>
</evidence>
<reference evidence="2 3" key="1">
    <citation type="submission" date="2019-09" db="EMBL/GenBank/DDBJ databases">
        <title>The complete genome of Methanoplanus sp. FWC-SCC4.</title>
        <authorList>
            <person name="Chen S.-C."/>
            <person name="Zhou Y.-Z."/>
            <person name="Lai M.-C."/>
        </authorList>
    </citation>
    <scope>NUCLEOTIDE SEQUENCE [LARGE SCALE GENOMIC DNA]</scope>
    <source>
        <strain evidence="2 3">FWC-SCC4</strain>
    </source>
</reference>
<dbReference type="InterPro" id="IPR017667">
    <property type="entry name" value="Methan_mark_1"/>
</dbReference>
<dbReference type="Gene3D" id="3.30.1330.230">
    <property type="match status" value="1"/>
</dbReference>
<evidence type="ECO:0000313" key="2">
    <source>
        <dbReference type="EMBL" id="WOF17086.1"/>
    </source>
</evidence>
<feature type="domain" description="YcaO" evidence="1">
    <location>
        <begin position="73"/>
        <end position="401"/>
    </location>
</feature>
<gene>
    <name evidence="2" type="ORF">F1737_10570</name>
</gene>
<dbReference type="Proteomes" id="UP001301797">
    <property type="component" value="Chromosome"/>
</dbReference>
<dbReference type="AlphaFoldDB" id="A0AA97I552"/>
<dbReference type="EMBL" id="CP043875">
    <property type="protein sequence ID" value="WOF17086.1"/>
    <property type="molecule type" value="Genomic_DNA"/>
</dbReference>
<dbReference type="KEGG" id="mefw:F1737_10570"/>
<keyword evidence="3" id="KW-1185">Reference proteome</keyword>
<accession>A0AA97I552</accession>
<dbReference type="PROSITE" id="PS51664">
    <property type="entry name" value="YCAO"/>
    <property type="match status" value="1"/>
</dbReference>
<dbReference type="PANTHER" id="PTHR37809:SF1">
    <property type="entry name" value="RIBOSOMAL PROTEIN S12 METHYLTHIOTRANSFERASE ACCESSORY FACTOR YCAO"/>
    <property type="match status" value="1"/>
</dbReference>
<dbReference type="Pfam" id="PF02624">
    <property type="entry name" value="YcaO"/>
    <property type="match status" value="1"/>
</dbReference>
<protein>
    <submittedName>
        <fullName evidence="2">YcaO-related McrA-glycine thioamidation protein</fullName>
    </submittedName>
</protein>